<protein>
    <recommendedName>
        <fullName evidence="1">Rhodanese domain-containing protein</fullName>
    </recommendedName>
</protein>
<dbReference type="Gene3D" id="3.40.250.10">
    <property type="entry name" value="Rhodanese-like domain"/>
    <property type="match status" value="1"/>
</dbReference>
<comment type="caution">
    <text evidence="2">The sequence shown here is derived from an EMBL/GenBank/DDBJ whole genome shotgun (WGS) entry which is preliminary data.</text>
</comment>
<evidence type="ECO:0000259" key="1">
    <source>
        <dbReference type="PROSITE" id="PS50206"/>
    </source>
</evidence>
<keyword evidence="3" id="KW-1185">Reference proteome</keyword>
<dbReference type="Pfam" id="PF00581">
    <property type="entry name" value="Rhodanese"/>
    <property type="match status" value="1"/>
</dbReference>
<dbReference type="AlphaFoldDB" id="A0AAP0M122"/>
<dbReference type="SUPFAM" id="SSF52821">
    <property type="entry name" value="Rhodanese/Cell cycle control phosphatase"/>
    <property type="match status" value="1"/>
</dbReference>
<dbReference type="GO" id="GO:0009507">
    <property type="term" value="C:chloroplast"/>
    <property type="evidence" value="ECO:0007669"/>
    <property type="project" value="TreeGrafter"/>
</dbReference>
<dbReference type="InterPro" id="IPR044614">
    <property type="entry name" value="STR10"/>
</dbReference>
<organism evidence="2 3">
    <name type="scientific">Citrus x changshan-huyou</name>
    <dbReference type="NCBI Taxonomy" id="2935761"/>
    <lineage>
        <taxon>Eukaryota</taxon>
        <taxon>Viridiplantae</taxon>
        <taxon>Streptophyta</taxon>
        <taxon>Embryophyta</taxon>
        <taxon>Tracheophyta</taxon>
        <taxon>Spermatophyta</taxon>
        <taxon>Magnoliopsida</taxon>
        <taxon>eudicotyledons</taxon>
        <taxon>Gunneridae</taxon>
        <taxon>Pentapetalae</taxon>
        <taxon>rosids</taxon>
        <taxon>malvids</taxon>
        <taxon>Sapindales</taxon>
        <taxon>Rutaceae</taxon>
        <taxon>Aurantioideae</taxon>
        <taxon>Citrus</taxon>
    </lineage>
</organism>
<proteinExistence type="predicted"/>
<dbReference type="InterPro" id="IPR001763">
    <property type="entry name" value="Rhodanese-like_dom"/>
</dbReference>
<accession>A0AAP0M122</accession>
<evidence type="ECO:0000313" key="3">
    <source>
        <dbReference type="Proteomes" id="UP001428341"/>
    </source>
</evidence>
<dbReference type="PANTHER" id="PTHR45510">
    <property type="entry name" value="RHODANESE-LIKE DOMAIN-CONTAINING PROTEIN 10"/>
    <property type="match status" value="1"/>
</dbReference>
<sequence length="262" mass="29362">MAIQPNHFYASALKHADQNKQLIFTTGKTKSLQINAKASNARQLIQSGAIQPFTPKEAAAAMKEGFMLLDIRPIWETEKARVKGSLHVPLFVEDKDYSAITLLKKWVHFGYIGLWTGQKFTMFNPNFVRQVEAAVPDKESKLLVACGEGLRSMMAASKLYEGGYRNLGWLAGGFNRATEGDFPEIEGNEKLQYATIGGVSYYFLRLLLLLQASNSDFDRKGSLSFSYGGHLRYEKAALGHCICFIFTRDHDAHLKPKFQLPS</sequence>
<feature type="domain" description="Rhodanese" evidence="1">
    <location>
        <begin position="62"/>
        <end position="186"/>
    </location>
</feature>
<dbReference type="FunFam" id="3.40.250.10:FF:000047">
    <property type="entry name" value="Rhodanese-like domain-containing protein 10"/>
    <property type="match status" value="1"/>
</dbReference>
<name>A0AAP0M122_9ROSI</name>
<dbReference type="InterPro" id="IPR036873">
    <property type="entry name" value="Rhodanese-like_dom_sf"/>
</dbReference>
<dbReference type="PROSITE" id="PS50206">
    <property type="entry name" value="RHODANESE_3"/>
    <property type="match status" value="1"/>
</dbReference>
<dbReference type="Proteomes" id="UP001428341">
    <property type="component" value="Unassembled WGS sequence"/>
</dbReference>
<dbReference type="CDD" id="cd00158">
    <property type="entry name" value="RHOD"/>
    <property type="match status" value="1"/>
</dbReference>
<gene>
    <name evidence="2" type="ORF">WN944_004223</name>
</gene>
<dbReference type="EMBL" id="JBCGBO010000006">
    <property type="protein sequence ID" value="KAK9193526.1"/>
    <property type="molecule type" value="Genomic_DNA"/>
</dbReference>
<dbReference type="SMART" id="SM00450">
    <property type="entry name" value="RHOD"/>
    <property type="match status" value="1"/>
</dbReference>
<dbReference type="PANTHER" id="PTHR45510:SF1">
    <property type="entry name" value="RHODANESE-LIKE DOMAIN-CONTAINING PROTEIN 10"/>
    <property type="match status" value="1"/>
</dbReference>
<evidence type="ECO:0000313" key="2">
    <source>
        <dbReference type="EMBL" id="KAK9193526.1"/>
    </source>
</evidence>
<reference evidence="2 3" key="1">
    <citation type="submission" date="2024-05" db="EMBL/GenBank/DDBJ databases">
        <title>Haplotype-resolved chromosome-level genome assembly of Huyou (Citrus changshanensis).</title>
        <authorList>
            <person name="Miao C."/>
            <person name="Chen W."/>
            <person name="Wu Y."/>
            <person name="Wang L."/>
            <person name="Zhao S."/>
            <person name="Grierson D."/>
            <person name="Xu C."/>
            <person name="Chen K."/>
        </authorList>
    </citation>
    <scope>NUCLEOTIDE SEQUENCE [LARGE SCALE GENOMIC DNA]</scope>
    <source>
        <strain evidence="2">01-14</strain>
        <tissue evidence="2">Leaf</tissue>
    </source>
</reference>